<accession>A0A4W5NHC9</accession>
<dbReference type="PANTHER" id="PTHR45857:SF1">
    <property type="entry name" value="FORMIN-LIKE 2B"/>
    <property type="match status" value="1"/>
</dbReference>
<sequence>MRTVRVDFVECLMRFLPTEGEVKMLRQYERDRKPVDALSDEDRFMLQFSRIERLAQRMSIITFMGNFQDNIQMLTPQLHAIIAASVSIKSSQKLKKILEIILALGNYMNSSKRGAVYGFKLQSLDLVKHTHYPTHSF</sequence>
<dbReference type="Pfam" id="PF02181">
    <property type="entry name" value="FH2"/>
    <property type="match status" value="1"/>
</dbReference>
<proteinExistence type="inferred from homology"/>
<dbReference type="GeneTree" id="ENSGT00940000155515"/>
<dbReference type="SUPFAM" id="SSF101447">
    <property type="entry name" value="Formin homology 2 domain (FH2 domain)"/>
    <property type="match status" value="1"/>
</dbReference>
<dbReference type="GO" id="GO:0005829">
    <property type="term" value="C:cytosol"/>
    <property type="evidence" value="ECO:0007669"/>
    <property type="project" value="TreeGrafter"/>
</dbReference>
<dbReference type="Gene3D" id="1.20.58.2220">
    <property type="entry name" value="Formin, FH2 domain"/>
    <property type="match status" value="1"/>
</dbReference>
<dbReference type="PROSITE" id="PS51444">
    <property type="entry name" value="FH2"/>
    <property type="match status" value="1"/>
</dbReference>
<evidence type="ECO:0000256" key="1">
    <source>
        <dbReference type="ARBA" id="ARBA00023449"/>
    </source>
</evidence>
<comment type="similarity">
    <text evidence="1">Belongs to the formin homology family.</text>
</comment>
<dbReference type="GO" id="GO:0030866">
    <property type="term" value="P:cortical actin cytoskeleton organization"/>
    <property type="evidence" value="ECO:0007669"/>
    <property type="project" value="TreeGrafter"/>
</dbReference>
<dbReference type="InterPro" id="IPR043592">
    <property type="entry name" value="FMNL_animal"/>
</dbReference>
<dbReference type="AlphaFoldDB" id="A0A4W5NHC9"/>
<dbReference type="Proteomes" id="UP000314982">
    <property type="component" value="Unassembled WGS sequence"/>
</dbReference>
<reference evidence="3" key="3">
    <citation type="submission" date="2025-09" db="UniProtKB">
        <authorList>
            <consortium name="Ensembl"/>
        </authorList>
    </citation>
    <scope>IDENTIFICATION</scope>
</reference>
<dbReference type="GO" id="GO:0016477">
    <property type="term" value="P:cell migration"/>
    <property type="evidence" value="ECO:0007669"/>
    <property type="project" value="TreeGrafter"/>
</dbReference>
<dbReference type="Ensembl" id="ENSHHUT00000050464.1">
    <property type="protein sequence ID" value="ENSHHUP00000048694.1"/>
    <property type="gene ID" value="ENSHHUG00000029506.1"/>
</dbReference>
<feature type="domain" description="FH2" evidence="2">
    <location>
        <begin position="1"/>
        <end position="137"/>
    </location>
</feature>
<dbReference type="InterPro" id="IPR042201">
    <property type="entry name" value="FH2_Formin_sf"/>
</dbReference>
<evidence type="ECO:0000313" key="4">
    <source>
        <dbReference type="Proteomes" id="UP000314982"/>
    </source>
</evidence>
<dbReference type="GO" id="GO:0051015">
    <property type="term" value="F:actin filament binding"/>
    <property type="evidence" value="ECO:0007669"/>
    <property type="project" value="TreeGrafter"/>
</dbReference>
<reference evidence="3" key="2">
    <citation type="submission" date="2025-08" db="UniProtKB">
        <authorList>
            <consortium name="Ensembl"/>
        </authorList>
    </citation>
    <scope>IDENTIFICATION</scope>
</reference>
<protein>
    <recommendedName>
        <fullName evidence="2">FH2 domain-containing protein</fullName>
    </recommendedName>
</protein>
<dbReference type="InterPro" id="IPR015425">
    <property type="entry name" value="FH2_Formin"/>
</dbReference>
<name>A0A4W5NHC9_9TELE</name>
<dbReference type="PANTHER" id="PTHR45857">
    <property type="entry name" value="FORMIN-LIKE PROTEIN"/>
    <property type="match status" value="1"/>
</dbReference>
<keyword evidence="4" id="KW-1185">Reference proteome</keyword>
<dbReference type="GO" id="GO:0008360">
    <property type="term" value="P:regulation of cell shape"/>
    <property type="evidence" value="ECO:0007669"/>
    <property type="project" value="TreeGrafter"/>
</dbReference>
<evidence type="ECO:0000313" key="3">
    <source>
        <dbReference type="Ensembl" id="ENSHHUP00000048694.1"/>
    </source>
</evidence>
<organism evidence="3 4">
    <name type="scientific">Hucho hucho</name>
    <name type="common">huchen</name>
    <dbReference type="NCBI Taxonomy" id="62062"/>
    <lineage>
        <taxon>Eukaryota</taxon>
        <taxon>Metazoa</taxon>
        <taxon>Chordata</taxon>
        <taxon>Craniata</taxon>
        <taxon>Vertebrata</taxon>
        <taxon>Euteleostomi</taxon>
        <taxon>Actinopterygii</taxon>
        <taxon>Neopterygii</taxon>
        <taxon>Teleostei</taxon>
        <taxon>Protacanthopterygii</taxon>
        <taxon>Salmoniformes</taxon>
        <taxon>Salmonidae</taxon>
        <taxon>Salmoninae</taxon>
        <taxon>Hucho</taxon>
    </lineage>
</organism>
<reference evidence="4" key="1">
    <citation type="submission" date="2018-06" db="EMBL/GenBank/DDBJ databases">
        <title>Genome assembly of Danube salmon.</title>
        <authorList>
            <person name="Macqueen D.J."/>
            <person name="Gundappa M.K."/>
        </authorList>
    </citation>
    <scope>NUCLEOTIDE SEQUENCE [LARGE SCALE GENOMIC DNA]</scope>
</reference>
<evidence type="ECO:0000259" key="2">
    <source>
        <dbReference type="PROSITE" id="PS51444"/>
    </source>
</evidence>